<gene>
    <name evidence="2" type="ORF">C8263_12420</name>
</gene>
<dbReference type="Proteomes" id="UP000240317">
    <property type="component" value="Unassembled WGS sequence"/>
</dbReference>
<reference evidence="2 3" key="1">
    <citation type="submission" date="2018-03" db="EMBL/GenBank/DDBJ databases">
        <title>Draft genome of Deinococcus sp. OD32.</title>
        <authorList>
            <person name="Wang X.-P."/>
            <person name="Du Z.-J."/>
        </authorList>
    </citation>
    <scope>NUCLEOTIDE SEQUENCE [LARGE SCALE GENOMIC DNA]</scope>
    <source>
        <strain evidence="2 3">OD32</strain>
    </source>
</reference>
<dbReference type="Pfam" id="PF12728">
    <property type="entry name" value="HTH_17"/>
    <property type="match status" value="1"/>
</dbReference>
<dbReference type="AlphaFoldDB" id="A0A2T3W658"/>
<dbReference type="InterPro" id="IPR041657">
    <property type="entry name" value="HTH_17"/>
</dbReference>
<dbReference type="GO" id="GO:0003677">
    <property type="term" value="F:DNA binding"/>
    <property type="evidence" value="ECO:0007669"/>
    <property type="project" value="InterPro"/>
</dbReference>
<dbReference type="EMBL" id="PYSV01000012">
    <property type="protein sequence ID" value="PTA67375.1"/>
    <property type="molecule type" value="Genomic_DNA"/>
</dbReference>
<accession>A0A2T3W658</accession>
<organism evidence="2 3">
    <name type="scientific">Deinococcus arcticus</name>
    <dbReference type="NCBI Taxonomy" id="2136176"/>
    <lineage>
        <taxon>Bacteria</taxon>
        <taxon>Thermotogati</taxon>
        <taxon>Deinococcota</taxon>
        <taxon>Deinococci</taxon>
        <taxon>Deinococcales</taxon>
        <taxon>Deinococcaceae</taxon>
        <taxon>Deinococcus</taxon>
    </lineage>
</organism>
<keyword evidence="3" id="KW-1185">Reference proteome</keyword>
<name>A0A2T3W658_9DEIO</name>
<evidence type="ECO:0000313" key="2">
    <source>
        <dbReference type="EMBL" id="PTA67375.1"/>
    </source>
</evidence>
<dbReference type="RefSeq" id="WP_107138459.1">
    <property type="nucleotide sequence ID" value="NZ_PYSV01000012.1"/>
</dbReference>
<proteinExistence type="predicted"/>
<evidence type="ECO:0000313" key="3">
    <source>
        <dbReference type="Proteomes" id="UP000240317"/>
    </source>
</evidence>
<sequence length="62" mass="7102">MTEFTQEKLVYSPKELEPMLQLSKNTINALLRSGRLRSVRVGRRYLIPLDAVQQFLAGIPQS</sequence>
<dbReference type="OrthoDB" id="9806039at2"/>
<comment type="caution">
    <text evidence="2">The sequence shown here is derived from an EMBL/GenBank/DDBJ whole genome shotgun (WGS) entry which is preliminary data.</text>
</comment>
<dbReference type="InterPro" id="IPR010093">
    <property type="entry name" value="SinI_DNA-bd"/>
</dbReference>
<evidence type="ECO:0000259" key="1">
    <source>
        <dbReference type="Pfam" id="PF12728"/>
    </source>
</evidence>
<dbReference type="NCBIfam" id="TIGR01764">
    <property type="entry name" value="excise"/>
    <property type="match status" value="1"/>
</dbReference>
<feature type="domain" description="Helix-turn-helix" evidence="1">
    <location>
        <begin position="10"/>
        <end position="57"/>
    </location>
</feature>
<protein>
    <recommendedName>
        <fullName evidence="1">Helix-turn-helix domain-containing protein</fullName>
    </recommendedName>
</protein>